<dbReference type="AlphaFoldDB" id="A0A1M6GVA7"/>
<evidence type="ECO:0000256" key="6">
    <source>
        <dbReference type="SAM" id="MobiDB-lite"/>
    </source>
</evidence>
<dbReference type="InterPro" id="IPR050189">
    <property type="entry name" value="MFS_Efflux_Transporters"/>
</dbReference>
<evidence type="ECO:0000256" key="1">
    <source>
        <dbReference type="ARBA" id="ARBA00004651"/>
    </source>
</evidence>
<feature type="region of interest" description="Disordered" evidence="6">
    <location>
        <begin position="83"/>
        <end position="137"/>
    </location>
</feature>
<dbReference type="GO" id="GO:0005886">
    <property type="term" value="C:plasma membrane"/>
    <property type="evidence" value="ECO:0007669"/>
    <property type="project" value="UniProtKB-SubCell"/>
</dbReference>
<comment type="subcellular location">
    <subcellularLocation>
        <location evidence="1">Cell membrane</location>
        <topology evidence="1">Multi-pass membrane protein</topology>
    </subcellularLocation>
</comment>
<reference evidence="8 9" key="1">
    <citation type="submission" date="2016-11" db="EMBL/GenBank/DDBJ databases">
        <authorList>
            <person name="Jaros S."/>
            <person name="Januszkiewicz K."/>
            <person name="Wedrychowicz H."/>
        </authorList>
    </citation>
    <scope>NUCLEOTIDE SEQUENCE [LARGE SCALE GENOMIC DNA]</scope>
    <source>
        <strain evidence="8 9">DSM 12906</strain>
    </source>
</reference>
<organism evidence="8 9">
    <name type="scientific">Tessaracoccus bendigoensis DSM 12906</name>
    <dbReference type="NCBI Taxonomy" id="1123357"/>
    <lineage>
        <taxon>Bacteria</taxon>
        <taxon>Bacillati</taxon>
        <taxon>Actinomycetota</taxon>
        <taxon>Actinomycetes</taxon>
        <taxon>Propionibacteriales</taxon>
        <taxon>Propionibacteriaceae</taxon>
        <taxon>Tessaracoccus</taxon>
    </lineage>
</organism>
<feature type="transmembrane region" description="Helical" evidence="7">
    <location>
        <begin position="51"/>
        <end position="70"/>
    </location>
</feature>
<feature type="transmembrane region" description="Helical" evidence="7">
    <location>
        <begin position="23"/>
        <end position="44"/>
    </location>
</feature>
<evidence type="ECO:0000256" key="5">
    <source>
        <dbReference type="ARBA" id="ARBA00023136"/>
    </source>
</evidence>
<keyword evidence="9" id="KW-1185">Reference proteome</keyword>
<dbReference type="STRING" id="1123357.SAMN02745244_01809"/>
<dbReference type="Gene3D" id="1.20.1250.20">
    <property type="entry name" value="MFS general substrate transporter like domains"/>
    <property type="match status" value="1"/>
</dbReference>
<evidence type="ECO:0000256" key="2">
    <source>
        <dbReference type="ARBA" id="ARBA00022475"/>
    </source>
</evidence>
<evidence type="ECO:0000313" key="9">
    <source>
        <dbReference type="Proteomes" id="UP000184512"/>
    </source>
</evidence>
<name>A0A1M6GVA7_9ACTN</name>
<keyword evidence="3 7" id="KW-0812">Transmembrane</keyword>
<keyword evidence="5 7" id="KW-0472">Membrane</keyword>
<feature type="compositionally biased region" description="Basic residues" evidence="6">
    <location>
        <begin position="115"/>
        <end position="128"/>
    </location>
</feature>
<dbReference type="PANTHER" id="PTHR43124">
    <property type="entry name" value="PURINE EFFLUX PUMP PBUE"/>
    <property type="match status" value="1"/>
</dbReference>
<sequence length="137" mass="14204">MIVAGLVPQVADALEVTIGQVGLIITVFAIGMMIGAPLMALATLRPPRKSTLLLALLVFAAAQAWANALLARFSGGSLAPTGFKQSPEGSGLCAALDGPRPRTINRVPAPSANPRSRRVHQPGCRRGRPCSPARAMS</sequence>
<dbReference type="GO" id="GO:0022857">
    <property type="term" value="F:transmembrane transporter activity"/>
    <property type="evidence" value="ECO:0007669"/>
    <property type="project" value="TreeGrafter"/>
</dbReference>
<protein>
    <recommendedName>
        <fullName evidence="10">Major facilitator superfamily (MFS) profile domain-containing protein</fullName>
    </recommendedName>
</protein>
<gene>
    <name evidence="8" type="ORF">SAMN02745244_01809</name>
</gene>
<dbReference type="SUPFAM" id="SSF103473">
    <property type="entry name" value="MFS general substrate transporter"/>
    <property type="match status" value="1"/>
</dbReference>
<proteinExistence type="predicted"/>
<dbReference type="EMBL" id="FQZG01000028">
    <property type="protein sequence ID" value="SHJ13825.1"/>
    <property type="molecule type" value="Genomic_DNA"/>
</dbReference>
<dbReference type="PANTHER" id="PTHR43124:SF3">
    <property type="entry name" value="CHLORAMPHENICOL EFFLUX PUMP RV0191"/>
    <property type="match status" value="1"/>
</dbReference>
<accession>A0A1M6GVA7</accession>
<evidence type="ECO:0000313" key="8">
    <source>
        <dbReference type="EMBL" id="SHJ13825.1"/>
    </source>
</evidence>
<dbReference type="InterPro" id="IPR036259">
    <property type="entry name" value="MFS_trans_sf"/>
</dbReference>
<evidence type="ECO:0008006" key="10">
    <source>
        <dbReference type="Google" id="ProtNLM"/>
    </source>
</evidence>
<evidence type="ECO:0000256" key="7">
    <source>
        <dbReference type="SAM" id="Phobius"/>
    </source>
</evidence>
<evidence type="ECO:0000256" key="4">
    <source>
        <dbReference type="ARBA" id="ARBA00022989"/>
    </source>
</evidence>
<dbReference type="Proteomes" id="UP000184512">
    <property type="component" value="Unassembled WGS sequence"/>
</dbReference>
<keyword evidence="4 7" id="KW-1133">Transmembrane helix</keyword>
<keyword evidence="2" id="KW-1003">Cell membrane</keyword>
<evidence type="ECO:0000256" key="3">
    <source>
        <dbReference type="ARBA" id="ARBA00022692"/>
    </source>
</evidence>